<dbReference type="EMBL" id="JACYXI010000008">
    <property type="protein sequence ID" value="MBD8892672.1"/>
    <property type="molecule type" value="Genomic_DNA"/>
</dbReference>
<reference evidence="1 2" key="2">
    <citation type="journal article" date="2021" name="Int. J. Syst. Evol. Microbiol.">
        <title>Roseibium litorale sp. nov., isolated from a tidal flat sediment and proposal for the reclassification of Labrenzia polysiphoniae as Roseibium polysiphoniae comb. nov.</title>
        <authorList>
            <person name="Liu Y."/>
            <person name="Pei T."/>
            <person name="Du J."/>
            <person name="Chao M."/>
            <person name="Deng M.R."/>
            <person name="Zhu H."/>
        </authorList>
    </citation>
    <scope>NUCLEOTIDE SEQUENCE [LARGE SCALE GENOMIC DNA]</scope>
    <source>
        <strain evidence="1 2">4C16A</strain>
    </source>
</reference>
<dbReference type="Proteomes" id="UP000632063">
    <property type="component" value="Unassembled WGS sequence"/>
</dbReference>
<accession>A0ABR9CP77</accession>
<reference evidence="2" key="1">
    <citation type="submission" date="2020-09" db="EMBL/GenBank/DDBJ databases">
        <title>The genome sequence of strain Labrenzia suaedae 4C16A.</title>
        <authorList>
            <person name="Liu Y."/>
        </authorList>
    </citation>
    <scope>NUCLEOTIDE SEQUENCE [LARGE SCALE GENOMIC DNA]</scope>
    <source>
        <strain evidence="2">4C16A</strain>
    </source>
</reference>
<evidence type="ECO:0000313" key="1">
    <source>
        <dbReference type="EMBL" id="MBD8892672.1"/>
    </source>
</evidence>
<dbReference type="RefSeq" id="WP_192148795.1">
    <property type="nucleotide sequence ID" value="NZ_JACYXI010000008.1"/>
</dbReference>
<comment type="caution">
    <text evidence="1">The sequence shown here is derived from an EMBL/GenBank/DDBJ whole genome shotgun (WGS) entry which is preliminary data.</text>
</comment>
<organism evidence="1 2">
    <name type="scientific">Roseibium litorale</name>
    <dbReference type="NCBI Taxonomy" id="2803841"/>
    <lineage>
        <taxon>Bacteria</taxon>
        <taxon>Pseudomonadati</taxon>
        <taxon>Pseudomonadota</taxon>
        <taxon>Alphaproteobacteria</taxon>
        <taxon>Hyphomicrobiales</taxon>
        <taxon>Stappiaceae</taxon>
        <taxon>Roseibium</taxon>
    </lineage>
</organism>
<evidence type="ECO:0000313" key="2">
    <source>
        <dbReference type="Proteomes" id="UP000632063"/>
    </source>
</evidence>
<keyword evidence="2" id="KW-1185">Reference proteome</keyword>
<sequence length="94" mass="11038">MPDDLGTWRQFIGEREYVKRNASSEAVEDNLKQVLFGRRVEAARFQFDPTPLQPWGGSARRAALYIRSWDFQAMLVQQEHLHSRSRRSFHTSCI</sequence>
<name>A0ABR9CP77_9HYPH</name>
<proteinExistence type="predicted"/>
<protein>
    <submittedName>
        <fullName evidence="1">Uncharacterized protein</fullName>
    </submittedName>
</protein>
<gene>
    <name evidence="1" type="ORF">IG616_14090</name>
</gene>